<name>A0ABN3VDZ7_9PSEU</name>
<dbReference type="EMBL" id="BAAAUX010000014">
    <property type="protein sequence ID" value="GAA2795657.1"/>
    <property type="molecule type" value="Genomic_DNA"/>
</dbReference>
<evidence type="ECO:0000313" key="2">
    <source>
        <dbReference type="Proteomes" id="UP001500979"/>
    </source>
</evidence>
<reference evidence="1 2" key="1">
    <citation type="journal article" date="2019" name="Int. J. Syst. Evol. Microbiol.">
        <title>The Global Catalogue of Microorganisms (GCM) 10K type strain sequencing project: providing services to taxonomists for standard genome sequencing and annotation.</title>
        <authorList>
            <consortium name="The Broad Institute Genomics Platform"/>
            <consortium name="The Broad Institute Genome Sequencing Center for Infectious Disease"/>
            <person name="Wu L."/>
            <person name="Ma J."/>
        </authorList>
    </citation>
    <scope>NUCLEOTIDE SEQUENCE [LARGE SCALE GENOMIC DNA]</scope>
    <source>
        <strain evidence="1 2">JCM 9383</strain>
    </source>
</reference>
<organism evidence="1 2">
    <name type="scientific">Saccharopolyspora taberi</name>
    <dbReference type="NCBI Taxonomy" id="60895"/>
    <lineage>
        <taxon>Bacteria</taxon>
        <taxon>Bacillati</taxon>
        <taxon>Actinomycetota</taxon>
        <taxon>Actinomycetes</taxon>
        <taxon>Pseudonocardiales</taxon>
        <taxon>Pseudonocardiaceae</taxon>
        <taxon>Saccharopolyspora</taxon>
    </lineage>
</organism>
<evidence type="ECO:0000313" key="1">
    <source>
        <dbReference type="EMBL" id="GAA2795657.1"/>
    </source>
</evidence>
<dbReference type="RefSeq" id="WP_344680649.1">
    <property type="nucleotide sequence ID" value="NZ_BAAAUX010000014.1"/>
</dbReference>
<accession>A0ABN3VDZ7</accession>
<keyword evidence="2" id="KW-1185">Reference proteome</keyword>
<protein>
    <submittedName>
        <fullName evidence="1">Uncharacterized protein</fullName>
    </submittedName>
</protein>
<gene>
    <name evidence="1" type="ORF">GCM10010470_33380</name>
</gene>
<comment type="caution">
    <text evidence="1">The sequence shown here is derived from an EMBL/GenBank/DDBJ whole genome shotgun (WGS) entry which is preliminary data.</text>
</comment>
<sequence>MNEFGQDRIAAAHEALSTAAAQPRPEGDPVAVLSELSAVAALLGELAGAEQSELAEWGTVGPHLDLARQHAEALARSLRHASGTLSYNRELLPAA</sequence>
<proteinExistence type="predicted"/>
<dbReference type="Proteomes" id="UP001500979">
    <property type="component" value="Unassembled WGS sequence"/>
</dbReference>